<accession>A4BDU5</accession>
<proteinExistence type="predicted"/>
<dbReference type="Gene3D" id="2.160.20.10">
    <property type="entry name" value="Single-stranded right-handed beta-helix, Pectin lyase-like"/>
    <property type="match status" value="1"/>
</dbReference>
<dbReference type="Pfam" id="PF12541">
    <property type="entry name" value="DUF3737"/>
    <property type="match status" value="1"/>
</dbReference>
<dbReference type="Proteomes" id="UP000005953">
    <property type="component" value="Unassembled WGS sequence"/>
</dbReference>
<organism evidence="1 2">
    <name type="scientific">Reinekea blandensis MED297</name>
    <dbReference type="NCBI Taxonomy" id="314283"/>
    <lineage>
        <taxon>Bacteria</taxon>
        <taxon>Pseudomonadati</taxon>
        <taxon>Pseudomonadota</taxon>
        <taxon>Gammaproteobacteria</taxon>
        <taxon>Oceanospirillales</taxon>
        <taxon>Saccharospirillaceae</taxon>
        <taxon>Reinekea</taxon>
    </lineage>
</organism>
<comment type="caution">
    <text evidence="1">The sequence shown here is derived from an EMBL/GenBank/DDBJ whole genome shotgun (WGS) entry which is preliminary data.</text>
</comment>
<evidence type="ECO:0000313" key="1">
    <source>
        <dbReference type="EMBL" id="EAR09704.1"/>
    </source>
</evidence>
<keyword evidence="2" id="KW-1185">Reference proteome</keyword>
<sequence length="284" mass="32171">MDIIKGQAFEGERPLFSIKNRRIENVRIGLGESSLKHASHVSAHDCDFHGKYPFWHGDDIKITESVFRETARAAIWYTNALVMSSCHVQAPKMFRRVSDLSIENCSFLNAEETLWNCRSVVLDNSEFLNADYILMNIVDAELNNCKIQGNYSFQDGKNIVIRNSIIESKDAFWGTENVTVYDSVIDGEFLGWYSKNLKLINCTIRGSQPLYYAENLQLENCRMEGTDLCFEYSEVQATITNDIISVRNPKGGRICAPSIQQIIFDEHCVNPDACIIETLQAASA</sequence>
<dbReference type="SUPFAM" id="SSF51126">
    <property type="entry name" value="Pectin lyase-like"/>
    <property type="match status" value="1"/>
</dbReference>
<evidence type="ECO:0000313" key="2">
    <source>
        <dbReference type="Proteomes" id="UP000005953"/>
    </source>
</evidence>
<dbReference type="AlphaFoldDB" id="A4BDU5"/>
<dbReference type="EMBL" id="AAOE01000008">
    <property type="protein sequence ID" value="EAR09704.1"/>
    <property type="molecule type" value="Genomic_DNA"/>
</dbReference>
<reference evidence="1 2" key="1">
    <citation type="submission" date="2006-02" db="EMBL/GenBank/DDBJ databases">
        <authorList>
            <person name="Pinhassi J."/>
            <person name="Pedros-Alio C."/>
            <person name="Ferriera S."/>
            <person name="Johnson J."/>
            <person name="Kravitz S."/>
            <person name="Halpern A."/>
            <person name="Remington K."/>
            <person name="Beeson K."/>
            <person name="Tran B."/>
            <person name="Rogers Y.-H."/>
            <person name="Friedman R."/>
            <person name="Venter J.C."/>
        </authorList>
    </citation>
    <scope>NUCLEOTIDE SEQUENCE [LARGE SCALE GENOMIC DNA]</scope>
    <source>
        <strain evidence="1 2">MED297</strain>
    </source>
</reference>
<dbReference type="HOGENOM" id="CLU_065086_0_0_6"/>
<dbReference type="InterPro" id="IPR022208">
    <property type="entry name" value="DUF3737"/>
</dbReference>
<dbReference type="OrthoDB" id="9803285at2"/>
<name>A4BDU5_9GAMM</name>
<dbReference type="STRING" id="314283.MED297_16134"/>
<evidence type="ECO:0008006" key="3">
    <source>
        <dbReference type="Google" id="ProtNLM"/>
    </source>
</evidence>
<protein>
    <recommendedName>
        <fullName evidence="3">DUF3737 family protein</fullName>
    </recommendedName>
</protein>
<dbReference type="RefSeq" id="WP_008043452.1">
    <property type="nucleotide sequence ID" value="NZ_CH724150.1"/>
</dbReference>
<dbReference type="InterPro" id="IPR011050">
    <property type="entry name" value="Pectin_lyase_fold/virulence"/>
</dbReference>
<gene>
    <name evidence="1" type="ORF">MED297_16134</name>
</gene>
<dbReference type="InterPro" id="IPR012334">
    <property type="entry name" value="Pectin_lyas_fold"/>
</dbReference>